<proteinExistence type="predicted"/>
<dbReference type="SUPFAM" id="SSF103473">
    <property type="entry name" value="MFS general substrate transporter"/>
    <property type="match status" value="1"/>
</dbReference>
<dbReference type="InterPro" id="IPR036259">
    <property type="entry name" value="MFS_trans_sf"/>
</dbReference>
<evidence type="ECO:0000313" key="3">
    <source>
        <dbReference type="Proteomes" id="UP001282284"/>
    </source>
</evidence>
<feature type="transmembrane region" description="Helical" evidence="1">
    <location>
        <begin position="62"/>
        <end position="82"/>
    </location>
</feature>
<dbReference type="Proteomes" id="UP001282284">
    <property type="component" value="Unassembled WGS sequence"/>
</dbReference>
<evidence type="ECO:0000313" key="2">
    <source>
        <dbReference type="EMBL" id="MDW0114191.1"/>
    </source>
</evidence>
<sequence length="127" mass="13679">MKNTSLSVAAIAFMSLGITSALYVGIALYVVMNTLMTVYGILYNALLIVLVEDKFRGRVYSLNGAIATFLMPGFAITGGIIAEWGVPVNQLFIGAGIWILLLSVFLLVDRDIRSIRKVSGEAVVHGI</sequence>
<feature type="transmembrane region" description="Helical" evidence="1">
    <location>
        <begin position="31"/>
        <end position="50"/>
    </location>
</feature>
<keyword evidence="1" id="KW-0812">Transmembrane</keyword>
<name>A0ABU4GBA9_9BACL</name>
<keyword evidence="1" id="KW-1133">Transmembrane helix</keyword>
<organism evidence="2 3">
    <name type="scientific">Sporosarcina saromensis</name>
    <dbReference type="NCBI Taxonomy" id="359365"/>
    <lineage>
        <taxon>Bacteria</taxon>
        <taxon>Bacillati</taxon>
        <taxon>Bacillota</taxon>
        <taxon>Bacilli</taxon>
        <taxon>Bacillales</taxon>
        <taxon>Caryophanaceae</taxon>
        <taxon>Sporosarcina</taxon>
    </lineage>
</organism>
<dbReference type="EMBL" id="JAUBDI010000013">
    <property type="protein sequence ID" value="MDW0114191.1"/>
    <property type="molecule type" value="Genomic_DNA"/>
</dbReference>
<evidence type="ECO:0008006" key="4">
    <source>
        <dbReference type="Google" id="ProtNLM"/>
    </source>
</evidence>
<evidence type="ECO:0000256" key="1">
    <source>
        <dbReference type="SAM" id="Phobius"/>
    </source>
</evidence>
<reference evidence="2 3" key="1">
    <citation type="submission" date="2023-06" db="EMBL/GenBank/DDBJ databases">
        <title>Sporosarcina sp. nov., isolated from Korean traditional fermented seafood 'Jeotgal'.</title>
        <authorList>
            <person name="Yang A.I."/>
            <person name="Shin N.-R."/>
        </authorList>
    </citation>
    <scope>NUCLEOTIDE SEQUENCE [LARGE SCALE GENOMIC DNA]</scope>
    <source>
        <strain evidence="2 3">KCTC13119</strain>
    </source>
</reference>
<accession>A0ABU4GBA9</accession>
<gene>
    <name evidence="2" type="ORF">QT711_13425</name>
</gene>
<feature type="transmembrane region" description="Helical" evidence="1">
    <location>
        <begin position="88"/>
        <end position="108"/>
    </location>
</feature>
<dbReference type="RefSeq" id="WP_317945047.1">
    <property type="nucleotide sequence ID" value="NZ_JAUBDI010000013.1"/>
</dbReference>
<keyword evidence="1" id="KW-0472">Membrane</keyword>
<keyword evidence="3" id="KW-1185">Reference proteome</keyword>
<protein>
    <recommendedName>
        <fullName evidence="4">Major facilitator superfamily (MFS) profile domain-containing protein</fullName>
    </recommendedName>
</protein>
<comment type="caution">
    <text evidence="2">The sequence shown here is derived from an EMBL/GenBank/DDBJ whole genome shotgun (WGS) entry which is preliminary data.</text>
</comment>